<dbReference type="Proteomes" id="UP001500755">
    <property type="component" value="Unassembled WGS sequence"/>
</dbReference>
<dbReference type="PANTHER" id="PTHR21064:SF1">
    <property type="entry name" value="HYDROXYLYSINE KINASE"/>
    <property type="match status" value="1"/>
</dbReference>
<dbReference type="RefSeq" id="WP_344306043.1">
    <property type="nucleotide sequence ID" value="NZ_BAAANO010000002.1"/>
</dbReference>
<dbReference type="Gene3D" id="3.90.1200.10">
    <property type="match status" value="1"/>
</dbReference>
<organism evidence="10 11">
    <name type="scientific">Brevibacterium samyangense</name>
    <dbReference type="NCBI Taxonomy" id="366888"/>
    <lineage>
        <taxon>Bacteria</taxon>
        <taxon>Bacillati</taxon>
        <taxon>Actinomycetota</taxon>
        <taxon>Actinomycetes</taxon>
        <taxon>Micrococcales</taxon>
        <taxon>Brevibacteriaceae</taxon>
        <taxon>Brevibacterium</taxon>
    </lineage>
</organism>
<sequence length="375" mass="39005">MPRPLHSLTPPEIARICREAFGLDVEVGAFMAGEIAVNIRVSAHGKPYVLKAEYPSPYMTAAHIDWVSGVQEHARRAGLPVAAQVPVVGAAAGASGFVALVPIAAEAAAAEAPTPALVRLQTFLPGSVATEAPAGLDLPGAFGSLAAQLVRALADVPREPVPVLHPWSFETTGANVLFACDRIASLEAAGMVPGEESARTSADLALARSIAREFEDVVRPGLDTLPHQVLHQDLNDFNVLVEGGADGAVGGGRVSGIIDFGDARFAPRVAEIALAAGYATLGTEDPVGSLARAVDAYDEVMAGTDVIPGTALALTDAERDIIPLAALARLCLNACQWTARTLTTSTEDPRHDYGKARMQRTWPVIRALAAATGRA</sequence>
<comment type="caution">
    <text evidence="10">The sequence shown here is derived from an EMBL/GenBank/DDBJ whole genome shotgun (WGS) entry which is preliminary data.</text>
</comment>
<evidence type="ECO:0000256" key="8">
    <source>
        <dbReference type="ARBA" id="ARBA00040505"/>
    </source>
</evidence>
<evidence type="ECO:0000313" key="11">
    <source>
        <dbReference type="Proteomes" id="UP001500755"/>
    </source>
</evidence>
<evidence type="ECO:0000256" key="3">
    <source>
        <dbReference type="ARBA" id="ARBA00022679"/>
    </source>
</evidence>
<reference evidence="11" key="1">
    <citation type="journal article" date="2019" name="Int. J. Syst. Evol. Microbiol.">
        <title>The Global Catalogue of Microorganisms (GCM) 10K type strain sequencing project: providing services to taxonomists for standard genome sequencing and annotation.</title>
        <authorList>
            <consortium name="The Broad Institute Genomics Platform"/>
            <consortium name="The Broad Institute Genome Sequencing Center for Infectious Disease"/>
            <person name="Wu L."/>
            <person name="Ma J."/>
        </authorList>
    </citation>
    <scope>NUCLEOTIDE SEQUENCE [LARGE SCALE GENOMIC DNA]</scope>
    <source>
        <strain evidence="11">JCM 14546</strain>
    </source>
</reference>
<keyword evidence="4" id="KW-0418">Kinase</keyword>
<feature type="domain" description="Aminoglycoside phosphotransferase" evidence="9">
    <location>
        <begin position="40"/>
        <end position="298"/>
    </location>
</feature>
<evidence type="ECO:0000256" key="4">
    <source>
        <dbReference type="ARBA" id="ARBA00022777"/>
    </source>
</evidence>
<name>A0ABP5EJP7_9MICO</name>
<dbReference type="InterPro" id="IPR050249">
    <property type="entry name" value="Pseudomonas-type_ThrB"/>
</dbReference>
<proteinExistence type="predicted"/>
<comment type="catalytic activity">
    <reaction evidence="5">
        <text>(5R)-5-hydroxy-L-lysine + GTP = (5R)-5-phosphooxy-L-lysine + GDP + H(+)</text>
        <dbReference type="Rhea" id="RHEA:19049"/>
        <dbReference type="ChEBI" id="CHEBI:15378"/>
        <dbReference type="ChEBI" id="CHEBI:37565"/>
        <dbReference type="ChEBI" id="CHEBI:57882"/>
        <dbReference type="ChEBI" id="CHEBI:58189"/>
        <dbReference type="ChEBI" id="CHEBI:58357"/>
        <dbReference type="EC" id="2.7.1.81"/>
    </reaction>
</comment>
<dbReference type="SUPFAM" id="SSF56112">
    <property type="entry name" value="Protein kinase-like (PK-like)"/>
    <property type="match status" value="1"/>
</dbReference>
<dbReference type="PANTHER" id="PTHR21064">
    <property type="entry name" value="AMINOGLYCOSIDE PHOSPHOTRANSFERASE DOMAIN-CONTAINING PROTEIN-RELATED"/>
    <property type="match status" value="1"/>
</dbReference>
<dbReference type="EC" id="2.7.1.81" evidence="7"/>
<evidence type="ECO:0000256" key="6">
    <source>
        <dbReference type="ARBA" id="ARBA00037368"/>
    </source>
</evidence>
<evidence type="ECO:0000259" key="9">
    <source>
        <dbReference type="Pfam" id="PF01636"/>
    </source>
</evidence>
<dbReference type="EMBL" id="BAAANO010000002">
    <property type="protein sequence ID" value="GAA1998116.1"/>
    <property type="molecule type" value="Genomic_DNA"/>
</dbReference>
<comment type="function">
    <text evidence="6">Catalyzes the GTP-dependent phosphorylation of 5-hydroxy-L-lysine.</text>
</comment>
<accession>A0ABP5EJP7</accession>
<keyword evidence="2" id="KW-0963">Cytoplasm</keyword>
<evidence type="ECO:0000313" key="10">
    <source>
        <dbReference type="EMBL" id="GAA1998116.1"/>
    </source>
</evidence>
<evidence type="ECO:0000256" key="1">
    <source>
        <dbReference type="ARBA" id="ARBA00004496"/>
    </source>
</evidence>
<keyword evidence="3" id="KW-0808">Transferase</keyword>
<dbReference type="InterPro" id="IPR011009">
    <property type="entry name" value="Kinase-like_dom_sf"/>
</dbReference>
<dbReference type="Pfam" id="PF01636">
    <property type="entry name" value="APH"/>
    <property type="match status" value="1"/>
</dbReference>
<gene>
    <name evidence="10" type="ORF">GCM10009755_01640</name>
</gene>
<dbReference type="InterPro" id="IPR002575">
    <property type="entry name" value="Aminoglycoside_PTrfase"/>
</dbReference>
<evidence type="ECO:0000256" key="2">
    <source>
        <dbReference type="ARBA" id="ARBA00022490"/>
    </source>
</evidence>
<evidence type="ECO:0000256" key="5">
    <source>
        <dbReference type="ARBA" id="ARBA00036820"/>
    </source>
</evidence>
<comment type="subcellular location">
    <subcellularLocation>
        <location evidence="1">Cytoplasm</location>
    </subcellularLocation>
</comment>
<protein>
    <recommendedName>
        <fullName evidence="8">Hydroxylysine kinase</fullName>
        <ecNumber evidence="7">2.7.1.81</ecNumber>
    </recommendedName>
</protein>
<keyword evidence="11" id="KW-1185">Reference proteome</keyword>
<evidence type="ECO:0000256" key="7">
    <source>
        <dbReference type="ARBA" id="ARBA00038873"/>
    </source>
</evidence>